<evidence type="ECO:0000313" key="1">
    <source>
        <dbReference type="EMBL" id="SES13180.1"/>
    </source>
</evidence>
<organism evidence="1 2">
    <name type="scientific">Salipaludibacillus aurantiacus</name>
    <dbReference type="NCBI Taxonomy" id="1601833"/>
    <lineage>
        <taxon>Bacteria</taxon>
        <taxon>Bacillati</taxon>
        <taxon>Bacillota</taxon>
        <taxon>Bacilli</taxon>
        <taxon>Bacillales</taxon>
        <taxon>Bacillaceae</taxon>
    </lineage>
</organism>
<dbReference type="STRING" id="1601833.SAMN05518684_108191"/>
<keyword evidence="2" id="KW-1185">Reference proteome</keyword>
<protein>
    <submittedName>
        <fullName evidence="1">Uncharacterized protein</fullName>
    </submittedName>
</protein>
<dbReference type="Proteomes" id="UP000198571">
    <property type="component" value="Unassembled WGS sequence"/>
</dbReference>
<sequence length="92" mass="10333">MTKQVFARGVSKAVPIIGAVTSGGVTYATFRPLSSRLQKYLKKLPIADPEFYKDMDNYEFDEYCRQNEPLVHTFEPPNADEKATMCGVVSHS</sequence>
<evidence type="ECO:0000313" key="2">
    <source>
        <dbReference type="Proteomes" id="UP000198571"/>
    </source>
</evidence>
<feature type="non-terminal residue" evidence="1">
    <location>
        <position position="92"/>
    </location>
</feature>
<dbReference type="AlphaFoldDB" id="A0A1H9UUG8"/>
<reference evidence="2" key="1">
    <citation type="submission" date="2016-10" db="EMBL/GenBank/DDBJ databases">
        <authorList>
            <person name="Varghese N."/>
            <person name="Submissions S."/>
        </authorList>
    </citation>
    <scope>NUCLEOTIDE SEQUENCE [LARGE SCALE GENOMIC DNA]</scope>
    <source>
        <strain evidence="2">S9</strain>
    </source>
</reference>
<proteinExistence type="predicted"/>
<dbReference type="EMBL" id="FOGT01000008">
    <property type="protein sequence ID" value="SES13180.1"/>
    <property type="molecule type" value="Genomic_DNA"/>
</dbReference>
<accession>A0A1H9UUG8</accession>
<name>A0A1H9UUG8_9BACI</name>
<gene>
    <name evidence="1" type="ORF">SAMN05518684_108191</name>
</gene>